<comment type="catalytic activity">
    <reaction evidence="1">
        <text>Hydrolyzes the link between N-acetylmuramoyl residues and L-amino acid residues in certain cell-wall glycopeptides.</text>
        <dbReference type="EC" id="3.5.1.28"/>
    </reaction>
</comment>
<dbReference type="PANTHER" id="PTHR30417">
    <property type="entry name" value="N-ACETYLMURAMOYL-L-ALANINE AMIDASE AMID"/>
    <property type="match status" value="1"/>
</dbReference>
<dbReference type="InterPro" id="IPR008258">
    <property type="entry name" value="Transglycosylase_SLT_dom_1"/>
</dbReference>
<dbReference type="Pfam" id="PF01510">
    <property type="entry name" value="Amidase_2"/>
    <property type="match status" value="1"/>
</dbReference>
<keyword evidence="4" id="KW-0961">Cell wall biogenesis/degradation</keyword>
<proteinExistence type="predicted"/>
<dbReference type="Pfam" id="PF01464">
    <property type="entry name" value="SLT"/>
    <property type="match status" value="1"/>
</dbReference>
<keyword evidence="3" id="KW-0378">Hydrolase</keyword>
<dbReference type="GO" id="GO:0009254">
    <property type="term" value="P:peptidoglycan turnover"/>
    <property type="evidence" value="ECO:0007669"/>
    <property type="project" value="TreeGrafter"/>
</dbReference>
<dbReference type="CDD" id="cd06583">
    <property type="entry name" value="PGRP"/>
    <property type="match status" value="1"/>
</dbReference>
<dbReference type="Gene3D" id="1.10.530.10">
    <property type="match status" value="1"/>
</dbReference>
<dbReference type="InterPro" id="IPR023346">
    <property type="entry name" value="Lysozyme-like_dom_sf"/>
</dbReference>
<dbReference type="PANTHER" id="PTHR30417:SF1">
    <property type="entry name" value="N-ACETYLMURAMOYL-L-ALANINE AMIDASE AMID"/>
    <property type="match status" value="1"/>
</dbReference>
<dbReference type="InterPro" id="IPR036505">
    <property type="entry name" value="Amidase/PGRP_sf"/>
</dbReference>
<organism evidence="6 7">
    <name type="scientific">candidate division CPR2 bacterium GW2011_GWC1_41_48</name>
    <dbReference type="NCBI Taxonomy" id="1618344"/>
    <lineage>
        <taxon>Bacteria</taxon>
        <taxon>Bacteria division CPR2</taxon>
    </lineage>
</organism>
<dbReference type="GO" id="GO:0009253">
    <property type="term" value="P:peptidoglycan catabolic process"/>
    <property type="evidence" value="ECO:0007669"/>
    <property type="project" value="InterPro"/>
</dbReference>
<dbReference type="SUPFAM" id="SSF55846">
    <property type="entry name" value="N-acetylmuramoyl-L-alanine amidase-like"/>
    <property type="match status" value="1"/>
</dbReference>
<protein>
    <recommendedName>
        <fullName evidence="2">N-acetylmuramoyl-L-alanine amidase</fullName>
        <ecNumber evidence="2">3.5.1.28</ecNumber>
    </recommendedName>
</protein>
<evidence type="ECO:0000256" key="4">
    <source>
        <dbReference type="ARBA" id="ARBA00023316"/>
    </source>
</evidence>
<evidence type="ECO:0000313" key="6">
    <source>
        <dbReference type="EMBL" id="KKS09843.1"/>
    </source>
</evidence>
<dbReference type="SUPFAM" id="SSF53955">
    <property type="entry name" value="Lysozyme-like"/>
    <property type="match status" value="1"/>
</dbReference>
<evidence type="ECO:0000256" key="3">
    <source>
        <dbReference type="ARBA" id="ARBA00022801"/>
    </source>
</evidence>
<feature type="domain" description="N-acetylmuramoyl-L-alanine amidase" evidence="5">
    <location>
        <begin position="82"/>
        <end position="209"/>
    </location>
</feature>
<sequence>MKNIRNIPEKLLKCLLVALVLCIWFSAMIDASVVIDVLKEVGDRVGITDIAQGPEEKVREPRIVMAVNKRFQQKLNVEIRQTGNLNAMRRKVPDRMMLHHTAGDLKSSQKWLTESKISCNYLIDKDGTIYVIVPPWYKANHAGDVSNSRFNNTSTIGVEFVNLGNGYDPYTDEQIKSAAWIAQKYDVPRGNVISHRRAARPKGRKVDPARNFPWYRLWAYAYDIDTYLLELKTKTDNEYYSEIVNRKAVRYGVSPALLEQLVSKESSWNYKARSRSGALGLGQVMPSTLANMKDANGNKYDLSAYKDSPDIQLDAAANYLSEQVETFGYSSLALAAYNAGPGAVVKYGKVPPYKETLQYVHKIKIALQESAEEMSNKD</sequence>
<evidence type="ECO:0000313" key="7">
    <source>
        <dbReference type="Proteomes" id="UP000033869"/>
    </source>
</evidence>
<dbReference type="GO" id="GO:0071555">
    <property type="term" value="P:cell wall organization"/>
    <property type="evidence" value="ECO:0007669"/>
    <property type="project" value="UniProtKB-KW"/>
</dbReference>
<dbReference type="InterPro" id="IPR051206">
    <property type="entry name" value="NAMLAA_amidase_2"/>
</dbReference>
<comment type="caution">
    <text evidence="6">The sequence shown here is derived from an EMBL/GenBank/DDBJ whole genome shotgun (WGS) entry which is preliminary data.</text>
</comment>
<dbReference type="SMART" id="SM00644">
    <property type="entry name" value="Ami_2"/>
    <property type="match status" value="1"/>
</dbReference>
<dbReference type="CDD" id="cd00254">
    <property type="entry name" value="LT-like"/>
    <property type="match status" value="1"/>
</dbReference>
<accession>A0A0G0Z9X0</accession>
<evidence type="ECO:0000256" key="2">
    <source>
        <dbReference type="ARBA" id="ARBA00011901"/>
    </source>
</evidence>
<evidence type="ECO:0000256" key="1">
    <source>
        <dbReference type="ARBA" id="ARBA00001561"/>
    </source>
</evidence>
<reference evidence="6 7" key="1">
    <citation type="journal article" date="2015" name="Nature">
        <title>rRNA introns, odd ribosomes, and small enigmatic genomes across a large radiation of phyla.</title>
        <authorList>
            <person name="Brown C.T."/>
            <person name="Hug L.A."/>
            <person name="Thomas B.C."/>
            <person name="Sharon I."/>
            <person name="Castelle C.J."/>
            <person name="Singh A."/>
            <person name="Wilkins M.J."/>
            <person name="Williams K.H."/>
            <person name="Banfield J.F."/>
        </authorList>
    </citation>
    <scope>NUCLEOTIDE SEQUENCE [LARGE SCALE GENOMIC DNA]</scope>
</reference>
<dbReference type="EC" id="3.5.1.28" evidence="2"/>
<dbReference type="AlphaFoldDB" id="A0A0G0Z9X0"/>
<name>A0A0G0Z9X0_UNCC2</name>
<dbReference type="InterPro" id="IPR002502">
    <property type="entry name" value="Amidase_domain"/>
</dbReference>
<evidence type="ECO:0000259" key="5">
    <source>
        <dbReference type="SMART" id="SM00644"/>
    </source>
</evidence>
<dbReference type="Proteomes" id="UP000033869">
    <property type="component" value="Unassembled WGS sequence"/>
</dbReference>
<dbReference type="GO" id="GO:0008745">
    <property type="term" value="F:N-acetylmuramoyl-L-alanine amidase activity"/>
    <property type="evidence" value="ECO:0007669"/>
    <property type="project" value="UniProtKB-EC"/>
</dbReference>
<dbReference type="Gene3D" id="3.40.80.10">
    <property type="entry name" value="Peptidoglycan recognition protein-like"/>
    <property type="match status" value="1"/>
</dbReference>
<gene>
    <name evidence="6" type="ORF">UU65_C0001G0248</name>
</gene>
<dbReference type="EMBL" id="LCBL01000001">
    <property type="protein sequence ID" value="KKS09843.1"/>
    <property type="molecule type" value="Genomic_DNA"/>
</dbReference>